<name>A0A9N7UCY2_PLEPL</name>
<dbReference type="AlphaFoldDB" id="A0A9N7UCY2"/>
<accession>A0A9N7UCY2</accession>
<proteinExistence type="predicted"/>
<reference evidence="2" key="1">
    <citation type="submission" date="2020-03" db="EMBL/GenBank/DDBJ databases">
        <authorList>
            <person name="Weist P."/>
        </authorList>
    </citation>
    <scope>NUCLEOTIDE SEQUENCE</scope>
</reference>
<evidence type="ECO:0000313" key="3">
    <source>
        <dbReference type="Proteomes" id="UP001153269"/>
    </source>
</evidence>
<evidence type="ECO:0000313" key="2">
    <source>
        <dbReference type="EMBL" id="CAB1428545.1"/>
    </source>
</evidence>
<feature type="region of interest" description="Disordered" evidence="1">
    <location>
        <begin position="1"/>
        <end position="32"/>
    </location>
</feature>
<keyword evidence="3" id="KW-1185">Reference proteome</keyword>
<sequence length="113" mass="11526">MLVPASAVDPPSLTSAISQRKPLEVGGSPKNPVASSVEDYGWGMVPASWLYGCEVSPLTSATNCRPLLKAAGSTKSQAGSVIRVTAPTSATNCRPLLKAAGSTKSQAGSLKRV</sequence>
<protein>
    <submittedName>
        <fullName evidence="2">Uncharacterized protein</fullName>
    </submittedName>
</protein>
<evidence type="ECO:0000256" key="1">
    <source>
        <dbReference type="SAM" id="MobiDB-lite"/>
    </source>
</evidence>
<organism evidence="2 3">
    <name type="scientific">Pleuronectes platessa</name>
    <name type="common">European plaice</name>
    <dbReference type="NCBI Taxonomy" id="8262"/>
    <lineage>
        <taxon>Eukaryota</taxon>
        <taxon>Metazoa</taxon>
        <taxon>Chordata</taxon>
        <taxon>Craniata</taxon>
        <taxon>Vertebrata</taxon>
        <taxon>Euteleostomi</taxon>
        <taxon>Actinopterygii</taxon>
        <taxon>Neopterygii</taxon>
        <taxon>Teleostei</taxon>
        <taxon>Neoteleostei</taxon>
        <taxon>Acanthomorphata</taxon>
        <taxon>Carangaria</taxon>
        <taxon>Pleuronectiformes</taxon>
        <taxon>Pleuronectoidei</taxon>
        <taxon>Pleuronectidae</taxon>
        <taxon>Pleuronectes</taxon>
    </lineage>
</organism>
<dbReference type="EMBL" id="CADEAL010001064">
    <property type="protein sequence ID" value="CAB1428545.1"/>
    <property type="molecule type" value="Genomic_DNA"/>
</dbReference>
<comment type="caution">
    <text evidence="2">The sequence shown here is derived from an EMBL/GenBank/DDBJ whole genome shotgun (WGS) entry which is preliminary data.</text>
</comment>
<dbReference type="Proteomes" id="UP001153269">
    <property type="component" value="Unassembled WGS sequence"/>
</dbReference>
<gene>
    <name evidence="2" type="ORF">PLEPLA_LOCUS16518</name>
</gene>